<dbReference type="PROSITE" id="PS51257">
    <property type="entry name" value="PROKAR_LIPOPROTEIN"/>
    <property type="match status" value="1"/>
</dbReference>
<accession>A0A381PXQ3</accession>
<evidence type="ECO:0000256" key="3">
    <source>
        <dbReference type="ARBA" id="ARBA00023002"/>
    </source>
</evidence>
<name>A0A381PXQ3_9ZZZZ</name>
<gene>
    <name evidence="5" type="ORF">METZ01_LOCUS24699</name>
</gene>
<evidence type="ECO:0000313" key="5">
    <source>
        <dbReference type="EMBL" id="SUZ71845.1"/>
    </source>
</evidence>
<dbReference type="InterPro" id="IPR011047">
    <property type="entry name" value="Quinoprotein_ADH-like_sf"/>
</dbReference>
<feature type="domain" description="Pyrrolo-quinoline quinone repeat" evidence="4">
    <location>
        <begin position="32"/>
        <end position="629"/>
    </location>
</feature>
<evidence type="ECO:0000256" key="2">
    <source>
        <dbReference type="ARBA" id="ARBA00008156"/>
    </source>
</evidence>
<organism evidence="5">
    <name type="scientific">marine metagenome</name>
    <dbReference type="NCBI Taxonomy" id="408172"/>
    <lineage>
        <taxon>unclassified sequences</taxon>
        <taxon>metagenomes</taxon>
        <taxon>ecological metagenomes</taxon>
    </lineage>
</organism>
<proteinExistence type="inferred from homology"/>
<comment type="similarity">
    <text evidence="2">Belongs to the bacterial PQQ dehydrogenase family.</text>
</comment>
<dbReference type="EMBL" id="UINC01001135">
    <property type="protein sequence ID" value="SUZ71845.1"/>
    <property type="molecule type" value="Genomic_DNA"/>
</dbReference>
<dbReference type="Pfam" id="PF01011">
    <property type="entry name" value="PQQ"/>
    <property type="match status" value="1"/>
</dbReference>
<sequence>MKRFLSIVSLTVFVVACSFEDEEKVTDVTGEWQHAGGNHFNEKYAPLDQINARNFAELEIAWRWVSADSRIPQDLNYPTGDYRAVPLVIGGVMYVNTNHGQVVALDPASGEELWIFDPESYRSGPPLFSPAQTRGIEYWTDGEIQRIFIATLGKQLVSIVVDTGQPDINFGDNGFVDLRNDFGKLEFEMNNITHGAPPIAVGNSVIVGSKIYDYTMNNRSPPGHVRAYDAYTGQFKWRFNTIPQEGEPYNETWEENSWRIAGNTNVWTFMSADDEAGIVYLPVSTPTNDYWGGYRLGENVYAESLVALDADTGERIWHFQTVHHGLWDYDVASAPNLVNISVDGRAIKAVAQVSKTGWTYVFDRLTGEPVWPIEERPVPPSNVPGERTHPTQPHPTWPLPFERQGMNEDDLIDFTPEINAAAREMAKDFVMGPIFTPPIVAGADGKLATIFLPGAGGGANFPGANVDPETNILYVPSHTRPYAMSLVAPPEGTSDWPYVIQVQRNVGPMGLPLVKPPYRRITAIDLNTGEHVWQVPFGRGPANHPALQHLNLPDLGSVFSDVSSEGGILITKSLVISHLALKDEIGPEVDGSYLVALDKTNGNKVGQIEVDKRLHGPVMSYQHEGRQYIAVAGGGRNNDPAELILFALPEE</sequence>
<dbReference type="InterPro" id="IPR018391">
    <property type="entry name" value="PQQ_b-propeller_rpt"/>
</dbReference>
<evidence type="ECO:0000256" key="1">
    <source>
        <dbReference type="ARBA" id="ARBA00001931"/>
    </source>
</evidence>
<dbReference type="AlphaFoldDB" id="A0A381PXQ3"/>
<dbReference type="GO" id="GO:0016491">
    <property type="term" value="F:oxidoreductase activity"/>
    <property type="evidence" value="ECO:0007669"/>
    <property type="project" value="UniProtKB-KW"/>
</dbReference>
<dbReference type="SMART" id="SM00564">
    <property type="entry name" value="PQQ"/>
    <property type="match status" value="4"/>
</dbReference>
<dbReference type="PANTHER" id="PTHR32303:SF4">
    <property type="entry name" value="QUINOPROTEIN GLUCOSE DEHYDROGENASE"/>
    <property type="match status" value="1"/>
</dbReference>
<protein>
    <recommendedName>
        <fullName evidence="4">Pyrrolo-quinoline quinone repeat domain-containing protein</fullName>
    </recommendedName>
</protein>
<reference evidence="5" key="1">
    <citation type="submission" date="2018-05" db="EMBL/GenBank/DDBJ databases">
        <authorList>
            <person name="Lanie J.A."/>
            <person name="Ng W.-L."/>
            <person name="Kazmierczak K.M."/>
            <person name="Andrzejewski T.M."/>
            <person name="Davidsen T.M."/>
            <person name="Wayne K.J."/>
            <person name="Tettelin H."/>
            <person name="Glass J.I."/>
            <person name="Rusch D."/>
            <person name="Podicherti R."/>
            <person name="Tsui H.-C.T."/>
            <person name="Winkler M.E."/>
        </authorList>
    </citation>
    <scope>NUCLEOTIDE SEQUENCE</scope>
</reference>
<dbReference type="InterPro" id="IPR002372">
    <property type="entry name" value="PQQ_rpt_dom"/>
</dbReference>
<dbReference type="SUPFAM" id="SSF50998">
    <property type="entry name" value="Quinoprotein alcohol dehydrogenase-like"/>
    <property type="match status" value="1"/>
</dbReference>
<evidence type="ECO:0000259" key="4">
    <source>
        <dbReference type="Pfam" id="PF01011"/>
    </source>
</evidence>
<comment type="cofactor">
    <cofactor evidence="1">
        <name>pyrroloquinoline quinone</name>
        <dbReference type="ChEBI" id="CHEBI:58442"/>
    </cofactor>
</comment>
<dbReference type="PANTHER" id="PTHR32303">
    <property type="entry name" value="QUINOPROTEIN ALCOHOL DEHYDROGENASE (CYTOCHROME C)"/>
    <property type="match status" value="1"/>
</dbReference>
<keyword evidence="3" id="KW-0560">Oxidoreductase</keyword>
<dbReference type="Gene3D" id="2.140.10.10">
    <property type="entry name" value="Quinoprotein alcohol dehydrogenase-like superfamily"/>
    <property type="match status" value="1"/>
</dbReference>